<dbReference type="PANTHER" id="PTHR30055">
    <property type="entry name" value="HTH-TYPE TRANSCRIPTIONAL REGULATOR RUTR"/>
    <property type="match status" value="1"/>
</dbReference>
<evidence type="ECO:0000256" key="1">
    <source>
        <dbReference type="ARBA" id="ARBA00023125"/>
    </source>
</evidence>
<sequence>MSVDTQQAPRPRAGRTVAGRRRLRGALTRAAIDLFLERGYDTTTVDDIAAAAGVGRRTFFRYFRSKEDAIFPNHDELLVDIERRLADSDDERDPVETVCDAVRLVLDFYLRDPEVSLKRYALTRTVTSLRDKEVASVDRYQRVFTRYLRARFQAAGDPLAEMRAPIAAAAVAAAHNHVLRQWLRGDGAVDAHALADQAFATVRLAHSPATPGEPGDRTVVAVLRTSAPAPEVAERITKALARNPHDDAR</sequence>
<gene>
    <name evidence="4" type="ORF">B0I33_10156</name>
</gene>
<dbReference type="InterPro" id="IPR050109">
    <property type="entry name" value="HTH-type_TetR-like_transc_reg"/>
</dbReference>
<dbReference type="OrthoDB" id="3235020at2"/>
<dbReference type="AlphaFoldDB" id="A0A2T0M2C7"/>
<dbReference type="PRINTS" id="PR00455">
    <property type="entry name" value="HTHTETR"/>
</dbReference>
<keyword evidence="5" id="KW-1185">Reference proteome</keyword>
<dbReference type="SUPFAM" id="SSF46689">
    <property type="entry name" value="Homeodomain-like"/>
    <property type="match status" value="1"/>
</dbReference>
<organism evidence="4 5">
    <name type="scientific">Prauserella shujinwangii</name>
    <dbReference type="NCBI Taxonomy" id="1453103"/>
    <lineage>
        <taxon>Bacteria</taxon>
        <taxon>Bacillati</taxon>
        <taxon>Actinomycetota</taxon>
        <taxon>Actinomycetes</taxon>
        <taxon>Pseudonocardiales</taxon>
        <taxon>Pseudonocardiaceae</taxon>
        <taxon>Prauserella</taxon>
    </lineage>
</organism>
<name>A0A2T0M2C7_9PSEU</name>
<evidence type="ECO:0000256" key="2">
    <source>
        <dbReference type="PROSITE-ProRule" id="PRU00335"/>
    </source>
</evidence>
<accession>A0A2T0M2C7</accession>
<dbReference type="GO" id="GO:0000976">
    <property type="term" value="F:transcription cis-regulatory region binding"/>
    <property type="evidence" value="ECO:0007669"/>
    <property type="project" value="TreeGrafter"/>
</dbReference>
<dbReference type="Pfam" id="PF00440">
    <property type="entry name" value="TetR_N"/>
    <property type="match status" value="1"/>
</dbReference>
<dbReference type="PROSITE" id="PS01081">
    <property type="entry name" value="HTH_TETR_1"/>
    <property type="match status" value="1"/>
</dbReference>
<evidence type="ECO:0000313" key="5">
    <source>
        <dbReference type="Proteomes" id="UP000238362"/>
    </source>
</evidence>
<dbReference type="PANTHER" id="PTHR30055:SF226">
    <property type="entry name" value="HTH-TYPE TRANSCRIPTIONAL REGULATOR PKSA"/>
    <property type="match status" value="1"/>
</dbReference>
<evidence type="ECO:0000259" key="3">
    <source>
        <dbReference type="PROSITE" id="PS50977"/>
    </source>
</evidence>
<reference evidence="4 5" key="1">
    <citation type="submission" date="2018-03" db="EMBL/GenBank/DDBJ databases">
        <title>Genomic Encyclopedia of Type Strains, Phase III (KMG-III): the genomes of soil and plant-associated and newly described type strains.</title>
        <authorList>
            <person name="Whitman W."/>
        </authorList>
    </citation>
    <scope>NUCLEOTIDE SEQUENCE [LARGE SCALE GENOMIC DNA]</scope>
    <source>
        <strain evidence="4 5">CGMCC 4.7125</strain>
    </source>
</reference>
<dbReference type="EMBL" id="PVNH01000001">
    <property type="protein sequence ID" value="PRX50905.1"/>
    <property type="molecule type" value="Genomic_DNA"/>
</dbReference>
<dbReference type="InterPro" id="IPR023772">
    <property type="entry name" value="DNA-bd_HTH_TetR-type_CS"/>
</dbReference>
<dbReference type="InterPro" id="IPR001647">
    <property type="entry name" value="HTH_TetR"/>
</dbReference>
<feature type="domain" description="HTH tetR-type" evidence="3">
    <location>
        <begin position="21"/>
        <end position="81"/>
    </location>
</feature>
<keyword evidence="1 2" id="KW-0238">DNA-binding</keyword>
<dbReference type="Gene3D" id="1.10.10.60">
    <property type="entry name" value="Homeodomain-like"/>
    <property type="match status" value="1"/>
</dbReference>
<evidence type="ECO:0000313" key="4">
    <source>
        <dbReference type="EMBL" id="PRX50905.1"/>
    </source>
</evidence>
<dbReference type="InterPro" id="IPR009057">
    <property type="entry name" value="Homeodomain-like_sf"/>
</dbReference>
<dbReference type="RefSeq" id="WP_106176450.1">
    <property type="nucleotide sequence ID" value="NZ_PVNH01000001.1"/>
</dbReference>
<protein>
    <submittedName>
        <fullName evidence="4">TetR family transcriptional regulator</fullName>
    </submittedName>
</protein>
<comment type="caution">
    <text evidence="4">The sequence shown here is derived from an EMBL/GenBank/DDBJ whole genome shotgun (WGS) entry which is preliminary data.</text>
</comment>
<proteinExistence type="predicted"/>
<dbReference type="PROSITE" id="PS50977">
    <property type="entry name" value="HTH_TETR_2"/>
    <property type="match status" value="1"/>
</dbReference>
<feature type="DNA-binding region" description="H-T-H motif" evidence="2">
    <location>
        <begin position="44"/>
        <end position="63"/>
    </location>
</feature>
<dbReference type="Proteomes" id="UP000238362">
    <property type="component" value="Unassembled WGS sequence"/>
</dbReference>
<dbReference type="Gene3D" id="1.10.357.10">
    <property type="entry name" value="Tetracycline Repressor, domain 2"/>
    <property type="match status" value="1"/>
</dbReference>
<dbReference type="GO" id="GO:0003700">
    <property type="term" value="F:DNA-binding transcription factor activity"/>
    <property type="evidence" value="ECO:0007669"/>
    <property type="project" value="TreeGrafter"/>
</dbReference>